<reference evidence="2 3" key="1">
    <citation type="submission" date="2024-06" db="EMBL/GenBank/DDBJ databases">
        <title>The Natural Products Discovery Center: Release of the First 8490 Sequenced Strains for Exploring Actinobacteria Biosynthetic Diversity.</title>
        <authorList>
            <person name="Kalkreuter E."/>
            <person name="Kautsar S.A."/>
            <person name="Yang D."/>
            <person name="Bader C.D."/>
            <person name="Teijaro C.N."/>
            <person name="Fluegel L."/>
            <person name="Davis C.M."/>
            <person name="Simpson J.R."/>
            <person name="Lauterbach L."/>
            <person name="Steele A.D."/>
            <person name="Gui C."/>
            <person name="Meng S."/>
            <person name="Li G."/>
            <person name="Viehrig K."/>
            <person name="Ye F."/>
            <person name="Su P."/>
            <person name="Kiefer A.F."/>
            <person name="Nichols A."/>
            <person name="Cepeda A.J."/>
            <person name="Yan W."/>
            <person name="Fan B."/>
            <person name="Jiang Y."/>
            <person name="Adhikari A."/>
            <person name="Zheng C.-J."/>
            <person name="Schuster L."/>
            <person name="Cowan T.M."/>
            <person name="Smanski M.J."/>
            <person name="Chevrette M.G."/>
            <person name="De Carvalho L.P.S."/>
            <person name="Shen B."/>
        </authorList>
    </citation>
    <scope>NUCLEOTIDE SEQUENCE [LARGE SCALE GENOMIC DNA]</scope>
    <source>
        <strain evidence="2 3">NPDC001166</strain>
    </source>
</reference>
<proteinExistence type="predicted"/>
<dbReference type="SUPFAM" id="SSF47336">
    <property type="entry name" value="ACP-like"/>
    <property type="match status" value="1"/>
</dbReference>
<keyword evidence="3" id="KW-1185">Reference proteome</keyword>
<dbReference type="InterPro" id="IPR036736">
    <property type="entry name" value="ACP-like_sf"/>
</dbReference>
<protein>
    <recommendedName>
        <fullName evidence="1">Carrier domain-containing protein</fullName>
    </recommendedName>
</protein>
<evidence type="ECO:0000313" key="3">
    <source>
        <dbReference type="Proteomes" id="UP001470023"/>
    </source>
</evidence>
<sequence length="104" mass="11407">MDVQDDRAQAFMTTLIEQLVAVRPETAGRQVTERSRLTGDLGLDSVELAELFERIREVYGEVEIADWLALATRAEGDTVGSLVRYLSMVLPEDAGQPLVAGSAR</sequence>
<name>A0ABV1U3V7_9ACTN</name>
<dbReference type="PROSITE" id="PS50075">
    <property type="entry name" value="CARRIER"/>
    <property type="match status" value="1"/>
</dbReference>
<comment type="caution">
    <text evidence="2">The sequence shown here is derived from an EMBL/GenBank/DDBJ whole genome shotgun (WGS) entry which is preliminary data.</text>
</comment>
<organism evidence="2 3">
    <name type="scientific">Streptomyces sp. 900105245</name>
    <dbReference type="NCBI Taxonomy" id="3154379"/>
    <lineage>
        <taxon>Bacteria</taxon>
        <taxon>Bacillati</taxon>
        <taxon>Actinomycetota</taxon>
        <taxon>Actinomycetes</taxon>
        <taxon>Kitasatosporales</taxon>
        <taxon>Streptomycetaceae</taxon>
        <taxon>Streptomyces</taxon>
    </lineage>
</organism>
<evidence type="ECO:0000259" key="1">
    <source>
        <dbReference type="PROSITE" id="PS50075"/>
    </source>
</evidence>
<dbReference type="InterPro" id="IPR009081">
    <property type="entry name" value="PP-bd_ACP"/>
</dbReference>
<evidence type="ECO:0000313" key="2">
    <source>
        <dbReference type="EMBL" id="MER6428182.1"/>
    </source>
</evidence>
<dbReference type="RefSeq" id="WP_143050254.1">
    <property type="nucleotide sequence ID" value="NZ_JBEPAB010000012.1"/>
</dbReference>
<accession>A0ABV1U3V7</accession>
<dbReference type="Proteomes" id="UP001470023">
    <property type="component" value="Unassembled WGS sequence"/>
</dbReference>
<gene>
    <name evidence="2" type="ORF">ABT272_10590</name>
</gene>
<dbReference type="EMBL" id="JBEPAZ010000006">
    <property type="protein sequence ID" value="MER6428182.1"/>
    <property type="molecule type" value="Genomic_DNA"/>
</dbReference>
<dbReference type="Gene3D" id="1.10.1200.10">
    <property type="entry name" value="ACP-like"/>
    <property type="match status" value="1"/>
</dbReference>
<feature type="domain" description="Carrier" evidence="1">
    <location>
        <begin position="9"/>
        <end position="90"/>
    </location>
</feature>